<reference evidence="2" key="1">
    <citation type="submission" date="2022-10" db="EMBL/GenBank/DDBJ databases">
        <title>Genome assembly of Pristionchus species.</title>
        <authorList>
            <person name="Yoshida K."/>
            <person name="Sommer R.J."/>
        </authorList>
    </citation>
    <scope>NUCLEOTIDE SEQUENCE [LARGE SCALE GENOMIC DNA]</scope>
    <source>
        <strain evidence="2">RS5460</strain>
    </source>
</reference>
<evidence type="ECO:0000313" key="2">
    <source>
        <dbReference type="Proteomes" id="UP001328107"/>
    </source>
</evidence>
<keyword evidence="2" id="KW-1185">Reference proteome</keyword>
<organism evidence="1 2">
    <name type="scientific">Pristionchus mayeri</name>
    <dbReference type="NCBI Taxonomy" id="1317129"/>
    <lineage>
        <taxon>Eukaryota</taxon>
        <taxon>Metazoa</taxon>
        <taxon>Ecdysozoa</taxon>
        <taxon>Nematoda</taxon>
        <taxon>Chromadorea</taxon>
        <taxon>Rhabditida</taxon>
        <taxon>Rhabditina</taxon>
        <taxon>Diplogasteromorpha</taxon>
        <taxon>Diplogasteroidea</taxon>
        <taxon>Neodiplogasteridae</taxon>
        <taxon>Pristionchus</taxon>
    </lineage>
</organism>
<name>A0AAN5CTQ6_9BILA</name>
<dbReference type="EMBL" id="BTRK01000004">
    <property type="protein sequence ID" value="GMR50169.1"/>
    <property type="molecule type" value="Genomic_DNA"/>
</dbReference>
<feature type="non-terminal residue" evidence="1">
    <location>
        <position position="98"/>
    </location>
</feature>
<evidence type="ECO:0000313" key="1">
    <source>
        <dbReference type="EMBL" id="GMR50169.1"/>
    </source>
</evidence>
<protein>
    <submittedName>
        <fullName evidence="1">Uncharacterized protein</fullName>
    </submittedName>
</protein>
<dbReference type="AlphaFoldDB" id="A0AAN5CTQ6"/>
<proteinExistence type="predicted"/>
<gene>
    <name evidence="1" type="ORF">PMAYCL1PPCAC_20364</name>
</gene>
<accession>A0AAN5CTQ6</accession>
<feature type="non-terminal residue" evidence="1">
    <location>
        <position position="1"/>
    </location>
</feature>
<dbReference type="Proteomes" id="UP001328107">
    <property type="component" value="Unassembled WGS sequence"/>
</dbReference>
<comment type="caution">
    <text evidence="1">The sequence shown here is derived from an EMBL/GenBank/DDBJ whole genome shotgun (WGS) entry which is preliminary data.</text>
</comment>
<sequence>LLVHVLAAVGAAGSTTPPEQEALLADVALLGHSGVLLEPVLPCVDRLPVRPVLRPGCAAVPLDGHGRLQLLLHLVVMNRCCNRLERRCGSPCHSTRSP</sequence>